<organism evidence="1 2">
    <name type="scientific">Caldilinea aerophila (strain DSM 14535 / JCM 11387 / NBRC 104270 / STL-6-O1)</name>
    <dbReference type="NCBI Taxonomy" id="926550"/>
    <lineage>
        <taxon>Bacteria</taxon>
        <taxon>Bacillati</taxon>
        <taxon>Chloroflexota</taxon>
        <taxon>Caldilineae</taxon>
        <taxon>Caldilineales</taxon>
        <taxon>Caldilineaceae</taxon>
        <taxon>Caldilinea</taxon>
    </lineage>
</organism>
<dbReference type="EMBL" id="AP012337">
    <property type="protein sequence ID" value="BAL99269.1"/>
    <property type="molecule type" value="Genomic_DNA"/>
</dbReference>
<keyword evidence="2" id="KW-1185">Reference proteome</keyword>
<protein>
    <submittedName>
        <fullName evidence="1">Uncharacterized protein</fullName>
    </submittedName>
</protein>
<proteinExistence type="predicted"/>
<dbReference type="HOGENOM" id="CLU_2804315_0_0_0"/>
<reference evidence="1 2" key="1">
    <citation type="submission" date="2012-02" db="EMBL/GenBank/DDBJ databases">
        <title>Complete genome sequence of Caldilinea aerophila DSM 14535 (= NBRC 102666).</title>
        <authorList>
            <person name="Oguchi A."/>
            <person name="Hosoyama A."/>
            <person name="Sekine M."/>
            <person name="Fukai R."/>
            <person name="Kato Y."/>
            <person name="Nakamura S."/>
            <person name="Hanada S."/>
            <person name="Yamazaki S."/>
            <person name="Fujita N."/>
        </authorList>
    </citation>
    <scope>NUCLEOTIDE SEQUENCE [LARGE SCALE GENOMIC DNA]</scope>
    <source>
        <strain evidence="2">DSM 14535 / JCM 11387 / NBRC 104270 / STL-6-O1</strain>
    </source>
</reference>
<gene>
    <name evidence="1" type="ordered locus">CLDAP_12300</name>
</gene>
<accession>I0I1Y2</accession>
<sequence>MSILPDFVNPFQSILVAFLHRCCKAECTCLNPVTTTYVSAATKQIIKVLRVADVVLSLQGLFFYRST</sequence>
<dbReference type="Proteomes" id="UP000007880">
    <property type="component" value="Chromosome"/>
</dbReference>
<evidence type="ECO:0000313" key="2">
    <source>
        <dbReference type="Proteomes" id="UP000007880"/>
    </source>
</evidence>
<evidence type="ECO:0000313" key="1">
    <source>
        <dbReference type="EMBL" id="BAL99269.1"/>
    </source>
</evidence>
<dbReference type="AlphaFoldDB" id="I0I1Y2"/>
<dbReference type="KEGG" id="cap:CLDAP_12300"/>
<name>I0I1Y2_CALAS</name>